<proteinExistence type="predicted"/>
<reference evidence="2" key="1">
    <citation type="submission" date="2020-03" db="EMBL/GenBank/DDBJ databases">
        <title>Hybrid Assembly of Korean Phytophthora infestans isolates.</title>
        <authorList>
            <person name="Prokchorchik M."/>
            <person name="Lee Y."/>
            <person name="Seo J."/>
            <person name="Cho J.-H."/>
            <person name="Park Y.-E."/>
            <person name="Jang D.-C."/>
            <person name="Im J.-S."/>
            <person name="Choi J.-G."/>
            <person name="Park H.-J."/>
            <person name="Lee G.-B."/>
            <person name="Lee Y.-G."/>
            <person name="Hong S.-Y."/>
            <person name="Cho K."/>
            <person name="Sohn K.H."/>
        </authorList>
    </citation>
    <scope>NUCLEOTIDE SEQUENCE</scope>
    <source>
        <strain evidence="2">KR_2_A2</strain>
    </source>
</reference>
<comment type="caution">
    <text evidence="2">The sequence shown here is derived from an EMBL/GenBank/DDBJ whole genome shotgun (WGS) entry which is preliminary data.</text>
</comment>
<feature type="compositionally biased region" description="Polar residues" evidence="1">
    <location>
        <begin position="61"/>
        <end position="71"/>
    </location>
</feature>
<gene>
    <name evidence="2" type="ORF">GN958_ATG02201</name>
</gene>
<evidence type="ECO:0000313" key="2">
    <source>
        <dbReference type="EMBL" id="KAF4148604.1"/>
    </source>
</evidence>
<accession>A0A8S9VB11</accession>
<name>A0A8S9VB11_PHYIN</name>
<protein>
    <submittedName>
        <fullName evidence="2">Uncharacterized protein</fullName>
    </submittedName>
</protein>
<sequence length="156" mass="17417">MPQWHTDCSGKSLLFSPQARHTTSSMSQNGSSLPTCGRTLRRCARSERYNTHRLAAITEARGNQSEMSENSAPGPLGQRSRSEGVIHTTQGVRFEDKCRKYQSRLDNLMVVAADPCSSESNAKLAQKALRYRNKTRSGDARPAKQLYQREIAAPIY</sequence>
<dbReference type="Proteomes" id="UP000704712">
    <property type="component" value="Unassembled WGS sequence"/>
</dbReference>
<dbReference type="AlphaFoldDB" id="A0A8S9VB11"/>
<organism evidence="2 3">
    <name type="scientific">Phytophthora infestans</name>
    <name type="common">Potato late blight agent</name>
    <name type="synonym">Botrytis infestans</name>
    <dbReference type="NCBI Taxonomy" id="4787"/>
    <lineage>
        <taxon>Eukaryota</taxon>
        <taxon>Sar</taxon>
        <taxon>Stramenopiles</taxon>
        <taxon>Oomycota</taxon>
        <taxon>Peronosporomycetes</taxon>
        <taxon>Peronosporales</taxon>
        <taxon>Peronosporaceae</taxon>
        <taxon>Phytophthora</taxon>
    </lineage>
</organism>
<feature type="region of interest" description="Disordered" evidence="1">
    <location>
        <begin position="59"/>
        <end position="88"/>
    </location>
</feature>
<evidence type="ECO:0000256" key="1">
    <source>
        <dbReference type="SAM" id="MobiDB-lite"/>
    </source>
</evidence>
<evidence type="ECO:0000313" key="3">
    <source>
        <dbReference type="Proteomes" id="UP000704712"/>
    </source>
</evidence>
<dbReference type="EMBL" id="JAACNO010000256">
    <property type="protein sequence ID" value="KAF4148604.1"/>
    <property type="molecule type" value="Genomic_DNA"/>
</dbReference>